<protein>
    <recommendedName>
        <fullName evidence="3">Cupin domain-containing protein</fullName>
    </recommendedName>
</protein>
<dbReference type="InterPro" id="IPR014710">
    <property type="entry name" value="RmlC-like_jellyroll"/>
</dbReference>
<accession>A0ABU8T2M9</accession>
<gene>
    <name evidence="1" type="ORF">WJX68_03475</name>
</gene>
<dbReference type="InterPro" id="IPR011051">
    <property type="entry name" value="RmlC_Cupin_sf"/>
</dbReference>
<dbReference type="Proteomes" id="UP001364211">
    <property type="component" value="Unassembled WGS sequence"/>
</dbReference>
<proteinExistence type="predicted"/>
<reference evidence="1 2" key="1">
    <citation type="submission" date="2024-03" db="EMBL/GenBank/DDBJ databases">
        <title>Draft genome sequence of Pseudonocardia sp. DW16-2.</title>
        <authorList>
            <person name="Duangmal K."/>
        </authorList>
    </citation>
    <scope>NUCLEOTIDE SEQUENCE [LARGE SCALE GENOMIC DNA]</scope>
    <source>
        <strain evidence="1 2">DW16-2</strain>
    </source>
</reference>
<name>A0ABU8T2M9_9PSEU</name>
<keyword evidence="2" id="KW-1185">Reference proteome</keyword>
<dbReference type="RefSeq" id="WP_340286094.1">
    <property type="nucleotide sequence ID" value="NZ_JBBJUP010000002.1"/>
</dbReference>
<sequence length="394" mass="41878">MIGSTDMHDTVVSADEIVRRTVRHADWVPCKAAFIDCRTPGSDRKDNYSFIGPGVTQNASQHVNLREPHGFNLGAAGMPHGTTNSLHLHFTAEVFVNLDGDYELRWGPDGTQGTRRSVDGDVVSVPPWIFRGFTNTGGDDGILLTVLGRDDTGGIIWGPTVLRDAAGHGLYLTADNRLVDTVAGDELPEGVALIEPMAQAEIDRLAVYTPEQFRGRVVTAADRPWVEEPYLCSRLPGGGAELAPVIGWGTVENRAAVPRLTDPHGFALAWLRALPGDGVLTHRHHATQVLTVKAGRWAVRLNTGDDARTVELGPRDTLSVPPGAWRAITLLDAGGGRSATPGTGELLVVTGGDGRVRTEWSGEVVAGARGRGRVLDADGCLAPAAVLALAAQDD</sequence>
<dbReference type="SUPFAM" id="SSF51182">
    <property type="entry name" value="RmlC-like cupins"/>
    <property type="match status" value="1"/>
</dbReference>
<evidence type="ECO:0008006" key="3">
    <source>
        <dbReference type="Google" id="ProtNLM"/>
    </source>
</evidence>
<comment type="caution">
    <text evidence="1">The sequence shown here is derived from an EMBL/GenBank/DDBJ whole genome shotgun (WGS) entry which is preliminary data.</text>
</comment>
<evidence type="ECO:0000313" key="1">
    <source>
        <dbReference type="EMBL" id="MEJ8277982.1"/>
    </source>
</evidence>
<dbReference type="EMBL" id="JBBJUP010000002">
    <property type="protein sequence ID" value="MEJ8277982.1"/>
    <property type="molecule type" value="Genomic_DNA"/>
</dbReference>
<dbReference type="Gene3D" id="2.60.120.10">
    <property type="entry name" value="Jelly Rolls"/>
    <property type="match status" value="2"/>
</dbReference>
<evidence type="ECO:0000313" key="2">
    <source>
        <dbReference type="Proteomes" id="UP001364211"/>
    </source>
</evidence>
<organism evidence="1 2">
    <name type="scientific">Pseudonocardia spirodelae</name>
    <dbReference type="NCBI Taxonomy" id="3133431"/>
    <lineage>
        <taxon>Bacteria</taxon>
        <taxon>Bacillati</taxon>
        <taxon>Actinomycetota</taxon>
        <taxon>Actinomycetes</taxon>
        <taxon>Pseudonocardiales</taxon>
        <taxon>Pseudonocardiaceae</taxon>
        <taxon>Pseudonocardia</taxon>
    </lineage>
</organism>